<name>A0A7W7ZJ70_9BACT</name>
<dbReference type="RefSeq" id="WP_184223285.1">
    <property type="nucleotide sequence ID" value="NZ_JACHIP010000019.1"/>
</dbReference>
<protein>
    <recommendedName>
        <fullName evidence="5">Antirestriction protein ArdC</fullName>
    </recommendedName>
</protein>
<evidence type="ECO:0000313" key="3">
    <source>
        <dbReference type="EMBL" id="MBB5060777.1"/>
    </source>
</evidence>
<proteinExistence type="predicted"/>
<accession>A0A7W7ZJ70</accession>
<keyword evidence="4" id="KW-1185">Reference proteome</keyword>
<gene>
    <name evidence="3" type="ORF">HDF16_005513</name>
</gene>
<feature type="domain" description="IrrE N-terminal-like" evidence="1">
    <location>
        <begin position="157"/>
        <end position="227"/>
    </location>
</feature>
<organism evidence="3 4">
    <name type="scientific">Granulicella aggregans</name>
    <dbReference type="NCBI Taxonomy" id="474949"/>
    <lineage>
        <taxon>Bacteria</taxon>
        <taxon>Pseudomonadati</taxon>
        <taxon>Acidobacteriota</taxon>
        <taxon>Terriglobia</taxon>
        <taxon>Terriglobales</taxon>
        <taxon>Acidobacteriaceae</taxon>
        <taxon>Granulicella</taxon>
    </lineage>
</organism>
<dbReference type="Pfam" id="PF06114">
    <property type="entry name" value="Peptidase_M78"/>
    <property type="match status" value="1"/>
</dbReference>
<sequence length="291" mass="31652">MTTKADNLHETLRSSIEALAAETDSVKQDATFRAWLTSMSRFHHYSWGNQIRIAEQRPDATRVAGFHTWRKVGRFVKKGERGISITAPIIRKGAAEEPSREGERMELTAKGPRRVGGFKGTTVFDVAQTDGEPLPEAPEHNATTGGETLLPKLEAAAEAFGIIVAYESIPGRAEGYSMGGRVVVEESQPVPAKCGTLAHEIAHELMHKGAERGTKQQRELEAEATAYVVLSHFEMSSGSRFYLHGYGITGEMLTASMQTISATARRIIDQIEGTNTDKGEAEDDSALPLAA</sequence>
<evidence type="ECO:0000313" key="4">
    <source>
        <dbReference type="Proteomes" id="UP000540989"/>
    </source>
</evidence>
<dbReference type="EMBL" id="JACHIP010000019">
    <property type="protein sequence ID" value="MBB5060777.1"/>
    <property type="molecule type" value="Genomic_DNA"/>
</dbReference>
<reference evidence="3 4" key="1">
    <citation type="submission" date="2020-08" db="EMBL/GenBank/DDBJ databases">
        <title>Genomic Encyclopedia of Type Strains, Phase IV (KMG-V): Genome sequencing to study the core and pangenomes of soil and plant-associated prokaryotes.</title>
        <authorList>
            <person name="Whitman W."/>
        </authorList>
    </citation>
    <scope>NUCLEOTIDE SEQUENCE [LARGE SCALE GENOMIC DNA]</scope>
    <source>
        <strain evidence="3 4">M8UP14</strain>
    </source>
</reference>
<evidence type="ECO:0000259" key="2">
    <source>
        <dbReference type="Pfam" id="PF08401"/>
    </source>
</evidence>
<dbReference type="InterPro" id="IPR010359">
    <property type="entry name" value="IrrE_HExxH"/>
</dbReference>
<dbReference type="Proteomes" id="UP000540989">
    <property type="component" value="Unassembled WGS sequence"/>
</dbReference>
<comment type="caution">
    <text evidence="3">The sequence shown here is derived from an EMBL/GenBank/DDBJ whole genome shotgun (WGS) entry which is preliminary data.</text>
</comment>
<feature type="domain" description="N-terminal" evidence="2">
    <location>
        <begin position="25"/>
        <end position="97"/>
    </location>
</feature>
<dbReference type="Pfam" id="PF08401">
    <property type="entry name" value="ArdcN"/>
    <property type="match status" value="1"/>
</dbReference>
<dbReference type="InterPro" id="IPR013610">
    <property type="entry name" value="ArdC_N"/>
</dbReference>
<dbReference type="GO" id="GO:0003697">
    <property type="term" value="F:single-stranded DNA binding"/>
    <property type="evidence" value="ECO:0007669"/>
    <property type="project" value="InterPro"/>
</dbReference>
<evidence type="ECO:0008006" key="5">
    <source>
        <dbReference type="Google" id="ProtNLM"/>
    </source>
</evidence>
<evidence type="ECO:0000259" key="1">
    <source>
        <dbReference type="Pfam" id="PF06114"/>
    </source>
</evidence>
<dbReference type="AlphaFoldDB" id="A0A7W7ZJ70"/>